<protein>
    <submittedName>
        <fullName evidence="1">Uncharacterized protein</fullName>
    </submittedName>
</protein>
<comment type="caution">
    <text evidence="1">The sequence shown here is derived from an EMBL/GenBank/DDBJ whole genome shotgun (WGS) entry which is preliminary data.</text>
</comment>
<keyword evidence="2" id="KW-1185">Reference proteome</keyword>
<reference evidence="1 2" key="1">
    <citation type="submission" date="2016-10" db="EMBL/GenBank/DDBJ databases">
        <authorList>
            <person name="Varghese N."/>
            <person name="Submissions S."/>
        </authorList>
    </citation>
    <scope>NUCLEOTIDE SEQUENCE [LARGE SCALE GENOMIC DNA]</scope>
    <source>
        <strain evidence="1 2">BS3780</strain>
    </source>
</reference>
<evidence type="ECO:0000313" key="1">
    <source>
        <dbReference type="EMBL" id="SEE64467.1"/>
    </source>
</evidence>
<gene>
    <name evidence="1" type="ORF">SAMN04490188_4882</name>
</gene>
<dbReference type="Proteomes" id="UP000183915">
    <property type="component" value="Unassembled WGS sequence"/>
</dbReference>
<organism evidence="1 2">
    <name type="scientific">Pseudomonas kilonensis</name>
    <dbReference type="NCBI Taxonomy" id="132476"/>
    <lineage>
        <taxon>Bacteria</taxon>
        <taxon>Pseudomonadati</taxon>
        <taxon>Pseudomonadota</taxon>
        <taxon>Gammaproteobacteria</taxon>
        <taxon>Pseudomonadales</taxon>
        <taxon>Pseudomonadaceae</taxon>
        <taxon>Pseudomonas</taxon>
    </lineage>
</organism>
<proteinExistence type="predicted"/>
<evidence type="ECO:0000313" key="2">
    <source>
        <dbReference type="Proteomes" id="UP000183915"/>
    </source>
</evidence>
<accession>A0ABY0ZGL2</accession>
<dbReference type="EMBL" id="FNTT01000002">
    <property type="protein sequence ID" value="SEE64467.1"/>
    <property type="molecule type" value="Genomic_DNA"/>
</dbReference>
<sequence length="88" mass="9670">MLFLSVDPLTLLTNLSVNIFAVFTDNWLSGGSIEVKWMFVSPAVDRRPPGFNEPLDVRYGSQKEIFLGLLGGRLIVSRASCGIARSDP</sequence>
<name>A0ABY0ZGL2_9PSED</name>